<accession>A0A1M7RVK5</accession>
<dbReference type="EMBL" id="FRDJ01000001">
    <property type="protein sequence ID" value="SHN50204.1"/>
    <property type="molecule type" value="Genomic_DNA"/>
</dbReference>
<dbReference type="STRING" id="1121883.SAMN02745226_00213"/>
<sequence length="657" mass="74891">MKKIHILTIFLTVFMVWAIMFRLEFTNVPDLKIMDIFYKLRGEIRINPHVVIVGIDEYSLSTLEVEGDTWPWNREVYGRLLEKVFEDGAKVVAFDVSFTEPNEEEGDSYFASTLLMYGNVVLGTYLINEKQTYFLYNENLRKIIEENVSYLDYAYKMKNFKELALLKPFKVYKIRPIYEPFSVSAYSATYEIGSLDADGVVRRIPLLVIEEWAVENGVSSGILPHMNVIAAALYFGISPSDLLLDFSKKVIEMDSQKIPFDNSGYMHLWYYGKGPKIFKEVPFYDALNGKYEKGTFKDKVVLVGYTATAKGLYDLRITPFSSEEAGVYVHATAIENMISGDFVKSLTPFYNALLVVIIMVGITPLMRYRSKVFNTILVFLPVVYLTVSYVLFLRHIYVTTFYPILGLVVIGSTKVLGDFLAENAEKRRMREFLYRYVPDRVADNLLSSGELKLGGETKEVVVLFSDIKGFTSRSEKLSPEEVVSFLNVYLTKMSEIIRYKYDGTIDKFIGDAIMAIFGAPVSYENDIERALRCALDMRKGLKELNKEYGYNLDSGIGIHFGPAIVGNIGAPFRMDYTCIGDTVNTASRIEHLTRELDAEVIVSEEVMKRSKEFEFEYLGEYSVKGKSDKLKLYKLLGEKSTVQSEDKISASTEDKDV</sequence>
<dbReference type="Gene3D" id="3.30.70.1230">
    <property type="entry name" value="Nucleotide cyclase"/>
    <property type="match status" value="1"/>
</dbReference>
<evidence type="ECO:0000256" key="1">
    <source>
        <dbReference type="SAM" id="Phobius"/>
    </source>
</evidence>
<dbReference type="InterPro" id="IPR007890">
    <property type="entry name" value="CHASE2"/>
</dbReference>
<dbReference type="OrthoDB" id="9806704at2"/>
<keyword evidence="1" id="KW-1133">Transmembrane helix</keyword>
<gene>
    <name evidence="3" type="ORF">SAMN02745226_00213</name>
</gene>
<proteinExistence type="predicted"/>
<protein>
    <submittedName>
        <fullName evidence="3">Adenylate cyclase</fullName>
    </submittedName>
</protein>
<dbReference type="Proteomes" id="UP000184207">
    <property type="component" value="Unassembled WGS sequence"/>
</dbReference>
<dbReference type="Pfam" id="PF00211">
    <property type="entry name" value="Guanylate_cyc"/>
    <property type="match status" value="1"/>
</dbReference>
<organism evidence="3 4">
    <name type="scientific">Fervidobacterium gondwanense DSM 13020</name>
    <dbReference type="NCBI Taxonomy" id="1121883"/>
    <lineage>
        <taxon>Bacteria</taxon>
        <taxon>Thermotogati</taxon>
        <taxon>Thermotogota</taxon>
        <taxon>Thermotogae</taxon>
        <taxon>Thermotogales</taxon>
        <taxon>Fervidobacteriaceae</taxon>
        <taxon>Fervidobacterium</taxon>
    </lineage>
</organism>
<dbReference type="SMART" id="SM01080">
    <property type="entry name" value="CHASE2"/>
    <property type="match status" value="1"/>
</dbReference>
<dbReference type="InterPro" id="IPR001054">
    <property type="entry name" value="A/G_cyclase"/>
</dbReference>
<dbReference type="PANTHER" id="PTHR43081:SF1">
    <property type="entry name" value="ADENYLATE CYCLASE, TERMINAL-DIFFERENTIATION SPECIFIC"/>
    <property type="match status" value="1"/>
</dbReference>
<keyword evidence="1" id="KW-0472">Membrane</keyword>
<dbReference type="GO" id="GO:0006171">
    <property type="term" value="P:cAMP biosynthetic process"/>
    <property type="evidence" value="ECO:0007669"/>
    <property type="project" value="TreeGrafter"/>
</dbReference>
<dbReference type="RefSeq" id="WP_072757409.1">
    <property type="nucleotide sequence ID" value="NZ_FRDJ01000001.1"/>
</dbReference>
<reference evidence="4" key="1">
    <citation type="submission" date="2016-12" db="EMBL/GenBank/DDBJ databases">
        <authorList>
            <person name="Varghese N."/>
            <person name="Submissions S."/>
        </authorList>
    </citation>
    <scope>NUCLEOTIDE SEQUENCE [LARGE SCALE GENOMIC DNA]</scope>
    <source>
        <strain evidence="4">DSM 13020</strain>
    </source>
</reference>
<feature type="transmembrane region" description="Helical" evidence="1">
    <location>
        <begin position="348"/>
        <end position="365"/>
    </location>
</feature>
<dbReference type="GO" id="GO:0004016">
    <property type="term" value="F:adenylate cyclase activity"/>
    <property type="evidence" value="ECO:0007669"/>
    <property type="project" value="UniProtKB-ARBA"/>
</dbReference>
<feature type="domain" description="Guanylate cyclase" evidence="2">
    <location>
        <begin position="461"/>
        <end position="590"/>
    </location>
</feature>
<dbReference type="PROSITE" id="PS50125">
    <property type="entry name" value="GUANYLATE_CYCLASE_2"/>
    <property type="match status" value="1"/>
</dbReference>
<evidence type="ECO:0000313" key="3">
    <source>
        <dbReference type="EMBL" id="SHN50204.1"/>
    </source>
</evidence>
<dbReference type="InterPro" id="IPR029787">
    <property type="entry name" value="Nucleotide_cyclase"/>
</dbReference>
<feature type="transmembrane region" description="Helical" evidence="1">
    <location>
        <begin position="400"/>
        <end position="421"/>
    </location>
</feature>
<keyword evidence="1" id="KW-0812">Transmembrane</keyword>
<dbReference type="Pfam" id="PF05226">
    <property type="entry name" value="CHASE2"/>
    <property type="match status" value="1"/>
</dbReference>
<evidence type="ECO:0000313" key="4">
    <source>
        <dbReference type="Proteomes" id="UP000184207"/>
    </source>
</evidence>
<dbReference type="SUPFAM" id="SSF55073">
    <property type="entry name" value="Nucleotide cyclase"/>
    <property type="match status" value="1"/>
</dbReference>
<dbReference type="AlphaFoldDB" id="A0A1M7RVK5"/>
<evidence type="ECO:0000259" key="2">
    <source>
        <dbReference type="PROSITE" id="PS50125"/>
    </source>
</evidence>
<dbReference type="InterPro" id="IPR050697">
    <property type="entry name" value="Adenylyl/Guanylyl_Cyclase_3/4"/>
</dbReference>
<dbReference type="GO" id="GO:0035556">
    <property type="term" value="P:intracellular signal transduction"/>
    <property type="evidence" value="ECO:0007669"/>
    <property type="project" value="InterPro"/>
</dbReference>
<dbReference type="SMART" id="SM00044">
    <property type="entry name" value="CYCc"/>
    <property type="match status" value="1"/>
</dbReference>
<name>A0A1M7RVK5_FERGO</name>
<dbReference type="PANTHER" id="PTHR43081">
    <property type="entry name" value="ADENYLATE CYCLASE, TERMINAL-DIFFERENTIATION SPECIFIC-RELATED"/>
    <property type="match status" value="1"/>
</dbReference>
<keyword evidence="4" id="KW-1185">Reference proteome</keyword>
<dbReference type="CDD" id="cd07302">
    <property type="entry name" value="CHD"/>
    <property type="match status" value="1"/>
</dbReference>
<feature type="transmembrane region" description="Helical" evidence="1">
    <location>
        <begin position="372"/>
        <end position="394"/>
    </location>
</feature>